<protein>
    <submittedName>
        <fullName evidence="2">Uncharacterized protein</fullName>
    </submittedName>
</protein>
<reference evidence="2" key="1">
    <citation type="submission" date="2022-07" db="EMBL/GenBank/DDBJ databases">
        <title>Phylogenomic reconstructions and comparative analyses of Kickxellomycotina fungi.</title>
        <authorList>
            <person name="Reynolds N.K."/>
            <person name="Stajich J.E."/>
            <person name="Barry K."/>
            <person name="Grigoriev I.V."/>
            <person name="Crous P."/>
            <person name="Smith M.E."/>
        </authorList>
    </citation>
    <scope>NUCLEOTIDE SEQUENCE</scope>
    <source>
        <strain evidence="2">CBS 109367</strain>
    </source>
</reference>
<dbReference type="OrthoDB" id="5574777at2759"/>
<sequence>MRQILFRFGNLRFTREFAPFLGILSGTVMQPKPQPGPFLDPSVVHNNRSEIPASMLGTAADAWFGCTAAQWVEETRRAGELFHGHQHEAQWLAHMAEQLLCFISMGLCGGAVGQYRGVALRRDAAPHGQLGGRQQYVVTRLCASKGSQQTVTIVEMWRQIVQQAQSAAGIGNCGKDSSCWDFASALAAGPFMESLPERDPPPEEAQSHTVDTTWGFTWDSEPALQPVSNHLSTPSSSHAAPLAELDMDSLVEQHPELFSSFPLASALSPAVLTNSQAFSWSQWEESCNDDTRYNLFVDSQASEWKATPATADPRRVYDATPPDTMMRRLAATPESVARDIRAARKEPRVGRALDLANVPRILAPATPAHRPLLRLTSATVSGTFVPETPILQRTHSLGASLDCVPETPLHKLAPRVCRPPPRFSFKSQVLPPPAMLPEKKKRKYNRKKRPVPSASKVRPLSLAKSSSDII</sequence>
<dbReference type="EMBL" id="JANBTX010000003">
    <property type="protein sequence ID" value="KAJ2691140.1"/>
    <property type="molecule type" value="Genomic_DNA"/>
</dbReference>
<organism evidence="2 3">
    <name type="scientific">Coemansia spiralis</name>
    <dbReference type="NCBI Taxonomy" id="417178"/>
    <lineage>
        <taxon>Eukaryota</taxon>
        <taxon>Fungi</taxon>
        <taxon>Fungi incertae sedis</taxon>
        <taxon>Zoopagomycota</taxon>
        <taxon>Kickxellomycotina</taxon>
        <taxon>Kickxellomycetes</taxon>
        <taxon>Kickxellales</taxon>
        <taxon>Kickxellaceae</taxon>
        <taxon>Coemansia</taxon>
    </lineage>
</organism>
<comment type="caution">
    <text evidence="2">The sequence shown here is derived from an EMBL/GenBank/DDBJ whole genome shotgun (WGS) entry which is preliminary data.</text>
</comment>
<evidence type="ECO:0000256" key="1">
    <source>
        <dbReference type="SAM" id="MobiDB-lite"/>
    </source>
</evidence>
<feature type="compositionally biased region" description="Basic residues" evidence="1">
    <location>
        <begin position="439"/>
        <end position="450"/>
    </location>
</feature>
<accession>A0A9W8GMV2</accession>
<proteinExistence type="predicted"/>
<evidence type="ECO:0000313" key="3">
    <source>
        <dbReference type="Proteomes" id="UP001151516"/>
    </source>
</evidence>
<keyword evidence="3" id="KW-1185">Reference proteome</keyword>
<feature type="region of interest" description="Disordered" evidence="1">
    <location>
        <begin position="422"/>
        <end position="470"/>
    </location>
</feature>
<dbReference type="Proteomes" id="UP001151516">
    <property type="component" value="Unassembled WGS sequence"/>
</dbReference>
<evidence type="ECO:0000313" key="2">
    <source>
        <dbReference type="EMBL" id="KAJ2691140.1"/>
    </source>
</evidence>
<name>A0A9W8GMV2_9FUNG</name>
<gene>
    <name evidence="2" type="ORF">IWW39_000200</name>
</gene>
<dbReference type="AlphaFoldDB" id="A0A9W8GMV2"/>